<dbReference type="Proteomes" id="UP000584867">
    <property type="component" value="Unassembled WGS sequence"/>
</dbReference>
<dbReference type="AlphaFoldDB" id="A0A7W7ZUT4"/>
<dbReference type="GO" id="GO:0017000">
    <property type="term" value="P:antibiotic biosynthetic process"/>
    <property type="evidence" value="ECO:0007669"/>
    <property type="project" value="UniProtKB-ARBA"/>
</dbReference>
<dbReference type="EMBL" id="JACHIO010000030">
    <property type="protein sequence ID" value="MBB5066570.1"/>
    <property type="molecule type" value="Genomic_DNA"/>
</dbReference>
<sequence length="431" mass="46947">MARIGFLCLYATGHLNPTMALAKALQDRGHEPVFFNMIDNARKITELGLDFVPYGSTEYPAGALKQIFDKIGKLKGIEGFQYFMERMLVQAGVSFRELPQSITEAKIDALVIDQLFPGGATVAQHLGLPYASLANALAVNHEDGVPPPTLPWSYEETAAAEARNAAGWKQIAQAFTPWRECDNAQRALWGLEPYNDVLEDSFSPLAQIANQPQAFDLPRKELPENFYYAGPLLHAAARQPLQFPWEQLDGRPLIYASMGTLQNGLDWAFRAIATACVGLDAQLVLSLGGGVLTTTELGELPANAIVVPYAPQPEILERAALCITHAGLNTALESLTHGVPMVAIPVTNDQPGVAARIRYTQTGEVIALDQLSAEALRELIVKVLGDPAYRERALQLKRGFASERPLVRACEIFESEVLSKIAESEAEEVGA</sequence>
<dbReference type="Gene3D" id="3.40.50.2000">
    <property type="entry name" value="Glycogen Phosphorylase B"/>
    <property type="match status" value="2"/>
</dbReference>
<proteinExistence type="predicted"/>
<dbReference type="CDD" id="cd03784">
    <property type="entry name" value="GT1_Gtf-like"/>
    <property type="match status" value="1"/>
</dbReference>
<evidence type="ECO:0000313" key="2">
    <source>
        <dbReference type="Proteomes" id="UP000584867"/>
    </source>
</evidence>
<dbReference type="SUPFAM" id="SSF53756">
    <property type="entry name" value="UDP-Glycosyltransferase/glycogen phosphorylase"/>
    <property type="match status" value="1"/>
</dbReference>
<dbReference type="FunFam" id="3.40.50.2000:FF:000072">
    <property type="entry name" value="Glycosyl transferase"/>
    <property type="match status" value="1"/>
</dbReference>
<dbReference type="Pfam" id="PF00201">
    <property type="entry name" value="UDPGT"/>
    <property type="match status" value="1"/>
</dbReference>
<name>A0A7W7ZUT4_9BACT</name>
<dbReference type="GO" id="GO:0008194">
    <property type="term" value="F:UDP-glycosyltransferase activity"/>
    <property type="evidence" value="ECO:0007669"/>
    <property type="project" value="InterPro"/>
</dbReference>
<organism evidence="1 2">
    <name type="scientific">Granulicella mallensis</name>
    <dbReference type="NCBI Taxonomy" id="940614"/>
    <lineage>
        <taxon>Bacteria</taxon>
        <taxon>Pseudomonadati</taxon>
        <taxon>Acidobacteriota</taxon>
        <taxon>Terriglobia</taxon>
        <taxon>Terriglobales</taxon>
        <taxon>Acidobacteriaceae</taxon>
        <taxon>Granulicella</taxon>
    </lineage>
</organism>
<protein>
    <submittedName>
        <fullName evidence="1">MGT family glycosyltransferase</fullName>
    </submittedName>
</protein>
<gene>
    <name evidence="1" type="ORF">HDF15_004951</name>
</gene>
<dbReference type="GO" id="GO:0016758">
    <property type="term" value="F:hexosyltransferase activity"/>
    <property type="evidence" value="ECO:0007669"/>
    <property type="project" value="UniProtKB-ARBA"/>
</dbReference>
<dbReference type="PANTHER" id="PTHR48050">
    <property type="entry name" value="STEROL 3-BETA-GLUCOSYLTRANSFERASE"/>
    <property type="match status" value="1"/>
</dbReference>
<dbReference type="InterPro" id="IPR050426">
    <property type="entry name" value="Glycosyltransferase_28"/>
</dbReference>
<comment type="caution">
    <text evidence="1">The sequence shown here is derived from an EMBL/GenBank/DDBJ whole genome shotgun (WGS) entry which is preliminary data.</text>
</comment>
<accession>A0A7W7ZUT4</accession>
<evidence type="ECO:0000313" key="1">
    <source>
        <dbReference type="EMBL" id="MBB5066570.1"/>
    </source>
</evidence>
<keyword evidence="1" id="KW-0808">Transferase</keyword>
<dbReference type="RefSeq" id="WP_184260389.1">
    <property type="nucleotide sequence ID" value="NZ_JACHIO010000030.1"/>
</dbReference>
<reference evidence="1 2" key="1">
    <citation type="submission" date="2020-08" db="EMBL/GenBank/DDBJ databases">
        <title>Genomic Encyclopedia of Type Strains, Phase IV (KMG-V): Genome sequencing to study the core and pangenomes of soil and plant-associated prokaryotes.</title>
        <authorList>
            <person name="Whitman W."/>
        </authorList>
    </citation>
    <scope>NUCLEOTIDE SEQUENCE [LARGE SCALE GENOMIC DNA]</scope>
    <source>
        <strain evidence="1 2">X5P3</strain>
    </source>
</reference>
<dbReference type="InterPro" id="IPR002213">
    <property type="entry name" value="UDP_glucos_trans"/>
</dbReference>
<dbReference type="PANTHER" id="PTHR48050:SF13">
    <property type="entry name" value="STEROL 3-BETA-GLUCOSYLTRANSFERASE UGT80A2"/>
    <property type="match status" value="1"/>
</dbReference>